<dbReference type="OrthoDB" id="417891at2759"/>
<organism evidence="1 2">
    <name type="scientific">Owenia fusiformis</name>
    <name type="common">Polychaete worm</name>
    <dbReference type="NCBI Taxonomy" id="6347"/>
    <lineage>
        <taxon>Eukaryota</taxon>
        <taxon>Metazoa</taxon>
        <taxon>Spiralia</taxon>
        <taxon>Lophotrochozoa</taxon>
        <taxon>Annelida</taxon>
        <taxon>Polychaeta</taxon>
        <taxon>Sedentaria</taxon>
        <taxon>Canalipalpata</taxon>
        <taxon>Sabellida</taxon>
        <taxon>Oweniida</taxon>
        <taxon>Oweniidae</taxon>
        <taxon>Owenia</taxon>
    </lineage>
</organism>
<dbReference type="Gene3D" id="3.40.50.720">
    <property type="entry name" value="NAD(P)-binding Rossmann-like Domain"/>
    <property type="match status" value="1"/>
</dbReference>
<dbReference type="SUPFAM" id="SSF51735">
    <property type="entry name" value="NAD(P)-binding Rossmann-fold domains"/>
    <property type="match status" value="1"/>
</dbReference>
<protein>
    <submittedName>
        <fullName evidence="1">Uncharacterized protein</fullName>
    </submittedName>
</protein>
<comment type="caution">
    <text evidence="1">The sequence shown here is derived from an EMBL/GenBank/DDBJ whole genome shotgun (WGS) entry which is preliminary data.</text>
</comment>
<name>A0A8J1UZX2_OWEFU</name>
<dbReference type="PRINTS" id="PR00081">
    <property type="entry name" value="GDHRDH"/>
</dbReference>
<accession>A0A8J1UZX2</accession>
<dbReference type="InterPro" id="IPR036291">
    <property type="entry name" value="NAD(P)-bd_dom_sf"/>
</dbReference>
<evidence type="ECO:0000313" key="1">
    <source>
        <dbReference type="EMBL" id="CAH1781724.1"/>
    </source>
</evidence>
<keyword evidence="2" id="KW-1185">Reference proteome</keyword>
<dbReference type="Pfam" id="PF00106">
    <property type="entry name" value="adh_short"/>
    <property type="match status" value="1"/>
</dbReference>
<dbReference type="PANTHER" id="PTHR44656:SF7">
    <property type="entry name" value="DEHYDROGENASE_REDUCTASE SDR FAMILY MEMBER 12"/>
    <property type="match status" value="1"/>
</dbReference>
<evidence type="ECO:0000313" key="2">
    <source>
        <dbReference type="Proteomes" id="UP000749559"/>
    </source>
</evidence>
<dbReference type="AlphaFoldDB" id="A0A8J1UZX2"/>
<reference evidence="1" key="1">
    <citation type="submission" date="2022-03" db="EMBL/GenBank/DDBJ databases">
        <authorList>
            <person name="Martin C."/>
        </authorList>
    </citation>
    <scope>NUCLEOTIDE SEQUENCE</scope>
</reference>
<dbReference type="EMBL" id="CAIIXF020000004">
    <property type="protein sequence ID" value="CAH1781724.1"/>
    <property type="molecule type" value="Genomic_DNA"/>
</dbReference>
<dbReference type="Proteomes" id="UP000749559">
    <property type="component" value="Unassembled WGS sequence"/>
</dbReference>
<proteinExistence type="predicted"/>
<dbReference type="InterPro" id="IPR052992">
    <property type="entry name" value="SDR_member_12"/>
</dbReference>
<gene>
    <name evidence="1" type="ORF">OFUS_LOCUS8269</name>
</gene>
<dbReference type="InterPro" id="IPR002347">
    <property type="entry name" value="SDR_fam"/>
</dbReference>
<sequence length="356" mass="39981">MQAGTLYRNVVWYLKAKKEFTKDGYAAASKNFNPNDLEKVDIKNKSFMITGSNSGIGKAAAVEIAKKGGKVHMVCRSEERGRAAQQDVITESGSKEVIFHQLDMSLPRSIQRFAQTFLESGEKLDVLINNAGCMVNQRELTEDGLEKNFATNVLGTHVLTTSLMPLLQQSQQPRVITVSSGGMYVEGLDPDDLQMEKRAPFFDGTQSYAKNKRQQVVMTENYAKLYTSVHFSCMHPGWADTPAVQTSMPDFYKEHRWSLRTPQQGADTIVWLAISDAALQNKSGLFYQDRKAVSTHLPLAWTKYTPQVETKFMQKLSDFYDQFKNLPPSQISHQLKEFTLSCLHDQLGAVPGMMGN</sequence>
<dbReference type="PANTHER" id="PTHR44656">
    <property type="entry name" value="DEHYDROGENASE/REDUCTASE SDR FAMILY MEMBER 12"/>
    <property type="match status" value="1"/>
</dbReference>